<name>B4D7Q9_9BACT</name>
<dbReference type="InterPro" id="IPR014331">
    <property type="entry name" value="RNA_pol_sigma70_ECF_RHOBA"/>
</dbReference>
<dbReference type="eggNOG" id="COG1595">
    <property type="taxonomic scope" value="Bacteria"/>
</dbReference>
<comment type="caution">
    <text evidence="6">The sequence shown here is derived from an EMBL/GenBank/DDBJ whole genome shotgun (WGS) entry which is preliminary data.</text>
</comment>
<dbReference type="NCBIfam" id="TIGR02989">
    <property type="entry name" value="Sig-70_gvs1"/>
    <property type="match status" value="1"/>
</dbReference>
<feature type="domain" description="RNA polymerase sigma-70 region 2" evidence="5">
    <location>
        <begin position="19"/>
        <end position="85"/>
    </location>
</feature>
<evidence type="ECO:0000313" key="6">
    <source>
        <dbReference type="EMBL" id="EDY17549.1"/>
    </source>
</evidence>
<dbReference type="InterPro" id="IPR007627">
    <property type="entry name" value="RNA_pol_sigma70_r2"/>
</dbReference>
<organism evidence="6 7">
    <name type="scientific">Chthoniobacter flavus Ellin428</name>
    <dbReference type="NCBI Taxonomy" id="497964"/>
    <lineage>
        <taxon>Bacteria</taxon>
        <taxon>Pseudomonadati</taxon>
        <taxon>Verrucomicrobiota</taxon>
        <taxon>Spartobacteria</taxon>
        <taxon>Chthoniobacterales</taxon>
        <taxon>Chthoniobacteraceae</taxon>
        <taxon>Chthoniobacter</taxon>
    </lineage>
</organism>
<dbReference type="SUPFAM" id="SSF88946">
    <property type="entry name" value="Sigma2 domain of RNA polymerase sigma factors"/>
    <property type="match status" value="1"/>
</dbReference>
<dbReference type="GO" id="GO:0006352">
    <property type="term" value="P:DNA-templated transcription initiation"/>
    <property type="evidence" value="ECO:0007669"/>
    <property type="project" value="InterPro"/>
</dbReference>
<evidence type="ECO:0000256" key="3">
    <source>
        <dbReference type="ARBA" id="ARBA00023082"/>
    </source>
</evidence>
<dbReference type="SUPFAM" id="SSF88659">
    <property type="entry name" value="Sigma3 and sigma4 domains of RNA polymerase sigma factors"/>
    <property type="match status" value="1"/>
</dbReference>
<dbReference type="InParanoid" id="B4D7Q9"/>
<keyword evidence="2" id="KW-0805">Transcription regulation</keyword>
<evidence type="ECO:0000256" key="2">
    <source>
        <dbReference type="ARBA" id="ARBA00023015"/>
    </source>
</evidence>
<dbReference type="NCBIfam" id="TIGR02937">
    <property type="entry name" value="sigma70-ECF"/>
    <property type="match status" value="1"/>
</dbReference>
<dbReference type="InterPro" id="IPR036388">
    <property type="entry name" value="WH-like_DNA-bd_sf"/>
</dbReference>
<dbReference type="InterPro" id="IPR014284">
    <property type="entry name" value="RNA_pol_sigma-70_dom"/>
</dbReference>
<dbReference type="Gene3D" id="1.10.10.10">
    <property type="entry name" value="Winged helix-like DNA-binding domain superfamily/Winged helix DNA-binding domain"/>
    <property type="match status" value="1"/>
</dbReference>
<dbReference type="PANTHER" id="PTHR43133:SF51">
    <property type="entry name" value="RNA POLYMERASE SIGMA FACTOR"/>
    <property type="match status" value="1"/>
</dbReference>
<evidence type="ECO:0000256" key="1">
    <source>
        <dbReference type="ARBA" id="ARBA00010641"/>
    </source>
</evidence>
<sequence length="180" mass="20086">MMPDGSDSSLPPADFIAHVTRAQRTLHAFILSIVRNAADADDVLQEANIVLWRKAAEYDATREFMPWAMRIAQWQALALLKKKSRARVTFDDDLLALIAEEAMAEAAETDPRRVALAGCLEKLPDGQRALIARRYEPGSSVNALAEERGISPKALSEMLRRTRQMLLNCIERTLAQEARA</sequence>
<reference evidence="6 7" key="1">
    <citation type="journal article" date="2011" name="J. Bacteriol.">
        <title>Genome sequence of Chthoniobacter flavus Ellin428, an aerobic heterotrophic soil bacterium.</title>
        <authorList>
            <person name="Kant R."/>
            <person name="van Passel M.W."/>
            <person name="Palva A."/>
            <person name="Lucas S."/>
            <person name="Lapidus A."/>
            <person name="Glavina Del Rio T."/>
            <person name="Dalin E."/>
            <person name="Tice H."/>
            <person name="Bruce D."/>
            <person name="Goodwin L."/>
            <person name="Pitluck S."/>
            <person name="Larimer F.W."/>
            <person name="Land M.L."/>
            <person name="Hauser L."/>
            <person name="Sangwan P."/>
            <person name="de Vos W.M."/>
            <person name="Janssen P.H."/>
            <person name="Smidt H."/>
        </authorList>
    </citation>
    <scope>NUCLEOTIDE SEQUENCE [LARGE SCALE GENOMIC DNA]</scope>
    <source>
        <strain evidence="6 7">Ellin428</strain>
    </source>
</reference>
<dbReference type="AlphaFoldDB" id="B4D7Q9"/>
<proteinExistence type="inferred from homology"/>
<accession>B4D7Q9</accession>
<dbReference type="EMBL" id="ABVL01000018">
    <property type="protein sequence ID" value="EDY17549.1"/>
    <property type="molecule type" value="Genomic_DNA"/>
</dbReference>
<keyword evidence="3" id="KW-0731">Sigma factor</keyword>
<dbReference type="InterPro" id="IPR013325">
    <property type="entry name" value="RNA_pol_sigma_r2"/>
</dbReference>
<dbReference type="PANTHER" id="PTHR43133">
    <property type="entry name" value="RNA POLYMERASE ECF-TYPE SIGMA FACTO"/>
    <property type="match status" value="1"/>
</dbReference>
<gene>
    <name evidence="6" type="ORF">CfE428DRAFT_4847</name>
</gene>
<dbReference type="Gene3D" id="1.10.1740.10">
    <property type="match status" value="1"/>
</dbReference>
<dbReference type="InterPro" id="IPR039425">
    <property type="entry name" value="RNA_pol_sigma-70-like"/>
</dbReference>
<dbReference type="STRING" id="497964.CfE428DRAFT_4847"/>
<dbReference type="Proteomes" id="UP000005824">
    <property type="component" value="Unassembled WGS sequence"/>
</dbReference>
<evidence type="ECO:0000256" key="4">
    <source>
        <dbReference type="ARBA" id="ARBA00023163"/>
    </source>
</evidence>
<comment type="similarity">
    <text evidence="1">Belongs to the sigma-70 factor family. ECF subfamily.</text>
</comment>
<keyword evidence="7" id="KW-1185">Reference proteome</keyword>
<keyword evidence="4" id="KW-0804">Transcription</keyword>
<evidence type="ECO:0000259" key="5">
    <source>
        <dbReference type="Pfam" id="PF04542"/>
    </source>
</evidence>
<protein>
    <submittedName>
        <fullName evidence="6">RNA polymerase, sigma-24 subunit, ECF subfamily</fullName>
    </submittedName>
</protein>
<dbReference type="Pfam" id="PF04542">
    <property type="entry name" value="Sigma70_r2"/>
    <property type="match status" value="1"/>
</dbReference>
<dbReference type="InterPro" id="IPR013324">
    <property type="entry name" value="RNA_pol_sigma_r3/r4-like"/>
</dbReference>
<evidence type="ECO:0000313" key="7">
    <source>
        <dbReference type="Proteomes" id="UP000005824"/>
    </source>
</evidence>
<dbReference type="GO" id="GO:0016987">
    <property type="term" value="F:sigma factor activity"/>
    <property type="evidence" value="ECO:0007669"/>
    <property type="project" value="UniProtKB-KW"/>
</dbReference>